<evidence type="ECO:0000256" key="1">
    <source>
        <dbReference type="SAM" id="MobiDB-lite"/>
    </source>
</evidence>
<dbReference type="Gene3D" id="3.30.420.10">
    <property type="entry name" value="Ribonuclease H-like superfamily/Ribonuclease H"/>
    <property type="match status" value="1"/>
</dbReference>
<feature type="compositionally biased region" description="Basic and acidic residues" evidence="1">
    <location>
        <begin position="709"/>
        <end position="737"/>
    </location>
</feature>
<dbReference type="RefSeq" id="WP_159811174.1">
    <property type="nucleotide sequence ID" value="NZ_BLJE01000011.1"/>
</dbReference>
<name>A0A6N6JLY9_9RHOB</name>
<reference evidence="2 3" key="1">
    <citation type="submission" date="2019-12" db="EMBL/GenBank/DDBJ databases">
        <title>Litoreibacter badius sp. nov., a novel bacteriochlorophyll a-containing bacterium in the genus Litoreibacter.</title>
        <authorList>
            <person name="Kanamuro M."/>
            <person name="Takabe Y."/>
            <person name="Mori K."/>
            <person name="Takaichi S."/>
            <person name="Hanada S."/>
        </authorList>
    </citation>
    <scope>NUCLEOTIDE SEQUENCE [LARGE SCALE GENOMIC DNA]</scope>
    <source>
        <strain evidence="2 3">K6</strain>
    </source>
</reference>
<dbReference type="InterPro" id="IPR012337">
    <property type="entry name" value="RNaseH-like_sf"/>
</dbReference>
<dbReference type="AlphaFoldDB" id="A0A6N6JLY9"/>
<dbReference type="EMBL" id="BLJE01000011">
    <property type="protein sequence ID" value="GFE67323.1"/>
    <property type="molecule type" value="Genomic_DNA"/>
</dbReference>
<feature type="compositionally biased region" description="Polar residues" evidence="1">
    <location>
        <begin position="679"/>
        <end position="695"/>
    </location>
</feature>
<sequence length="737" mass="82573">MKKPNYTIEDRTQLILAGQTRSIERRNDGTYDVFNETAGTHCIWNINEVLSFLKIPGVAAAQLIQSVSGAATALRAGKRFYKDTLSPACRDQIDFRKALILGVDAIEAEGVAIYQAALDKKEVVLRVIEFAEKIYTTRPIVWLRAEQSKVRGGSRRDANFVPGGRTIWKYRERYYDHDCDELVLADKDHLKGNRSNHGVSPRMWELIRQAVDEIYMDKKGASPAAAYAYLETLLMDENERRQQIGLAPFNMVSQQTVRRETKKISPTACAVARDGKRAAQNDHLRGLTETHALKFGEQIELDECRLSLMTVCKEKGWWEKFSKEEKCVVEEIEKILATRLWLIVAFDVATRLPLGWTLTDNPGHEATLDVLRMATRDKTKERVLYECESDPAPAVGLLAVKTDNGAGLRNGPVKMATMGILAQSVDCRSYHSGDRPYIERFFGSNESQVFNLIHGYTGRKAGHLKGYDPIKNAVFDADELFGIITRYFVDEYPFRRHGGSTMRGMRPIEAYNYANDNYGCVAAIPEMTRRIHLGWRSEATVTHEGVMVFGLPYSSAAIQVIAESKKRKVTVFSDPDCVNEVTVLQEGNDKPVLGELTWTMMSDLTVAEALEFQAYACSEPTDGAADYETRLLKARKRRHDDVKRKGLEEKLPRSFMTIAEAETKAQTIIQVRNARQEPLSGTASPGEVSSPSSTGGIFKVGSGFDGPIDTDKDEPLATSEATEKRHFGRPKSEGNLK</sequence>
<dbReference type="OrthoDB" id="5287589at2"/>
<dbReference type="GO" id="GO:0003676">
    <property type="term" value="F:nucleic acid binding"/>
    <property type="evidence" value="ECO:0007669"/>
    <property type="project" value="InterPro"/>
</dbReference>
<keyword evidence="3" id="KW-1185">Reference proteome</keyword>
<comment type="caution">
    <text evidence="2">The sequence shown here is derived from an EMBL/GenBank/DDBJ whole genome shotgun (WGS) entry which is preliminary data.</text>
</comment>
<accession>A0A6N6JLY9</accession>
<organism evidence="2 3">
    <name type="scientific">Litoreibacter roseus</name>
    <dbReference type="NCBI Taxonomy" id="2601869"/>
    <lineage>
        <taxon>Bacteria</taxon>
        <taxon>Pseudomonadati</taxon>
        <taxon>Pseudomonadota</taxon>
        <taxon>Alphaproteobacteria</taxon>
        <taxon>Rhodobacterales</taxon>
        <taxon>Roseobacteraceae</taxon>
        <taxon>Litoreibacter</taxon>
    </lineage>
</organism>
<dbReference type="SUPFAM" id="SSF53098">
    <property type="entry name" value="Ribonuclease H-like"/>
    <property type="match status" value="1"/>
</dbReference>
<proteinExistence type="predicted"/>
<dbReference type="Proteomes" id="UP000436822">
    <property type="component" value="Unassembled WGS sequence"/>
</dbReference>
<dbReference type="InterPro" id="IPR036397">
    <property type="entry name" value="RNaseH_sf"/>
</dbReference>
<evidence type="ECO:0000313" key="3">
    <source>
        <dbReference type="Proteomes" id="UP000436822"/>
    </source>
</evidence>
<evidence type="ECO:0000313" key="2">
    <source>
        <dbReference type="EMBL" id="GFE67323.1"/>
    </source>
</evidence>
<gene>
    <name evidence="2" type="ORF">KIN_43970</name>
</gene>
<feature type="region of interest" description="Disordered" evidence="1">
    <location>
        <begin position="675"/>
        <end position="737"/>
    </location>
</feature>
<evidence type="ECO:0008006" key="4">
    <source>
        <dbReference type="Google" id="ProtNLM"/>
    </source>
</evidence>
<protein>
    <recommendedName>
        <fullName evidence="4">Transposase</fullName>
    </recommendedName>
</protein>